<gene>
    <name evidence="1" type="ORF">KME60_17700</name>
</gene>
<protein>
    <submittedName>
        <fullName evidence="1">Uncharacterized protein</fullName>
    </submittedName>
</protein>
<reference evidence="1" key="2">
    <citation type="journal article" date="2022" name="Microbiol. Resour. Announc.">
        <title>Metagenome Sequencing to Explore Phylogenomics of Terrestrial Cyanobacteria.</title>
        <authorList>
            <person name="Ward R.D."/>
            <person name="Stajich J.E."/>
            <person name="Johansen J.R."/>
            <person name="Huntemann M."/>
            <person name="Clum A."/>
            <person name="Foster B."/>
            <person name="Foster B."/>
            <person name="Roux S."/>
            <person name="Palaniappan K."/>
            <person name="Varghese N."/>
            <person name="Mukherjee S."/>
            <person name="Reddy T.B.K."/>
            <person name="Daum C."/>
            <person name="Copeland A."/>
            <person name="Chen I.A."/>
            <person name="Ivanova N.N."/>
            <person name="Kyrpides N.C."/>
            <person name="Shapiro N."/>
            <person name="Eloe-Fadrosh E.A."/>
            <person name="Pietrasiak N."/>
        </authorList>
    </citation>
    <scope>NUCLEOTIDE SEQUENCE</scope>
    <source>
        <strain evidence="1">GSE-NOS-MK-12-04C</strain>
    </source>
</reference>
<accession>A0A951QQB5</accession>
<name>A0A951QQB5_9CYAN</name>
<comment type="caution">
    <text evidence="1">The sequence shown here is derived from an EMBL/GenBank/DDBJ whole genome shotgun (WGS) entry which is preliminary data.</text>
</comment>
<sequence length="234" mass="26373">MTSKITGVQKSMEVQPKTRLLLALWDLGGVKQEVKKSELIERVKRSSEKAGDYKELVEKLEQAGVIKIATNKRVVNVLLTDQGLQVLGEGLESEDFLFEGNQVGARVANALLKWIRQMDGAVVSTSASVNEVNGAIASGKAIGSYDEFKSVTLEVYDKLNRNHKLNDLVQIYRIRREIGDRISPEHFDEWMLKMQENDIFQLMAGEMSDITPDKRDDSITIPKVGLRYYAKRLS</sequence>
<proteinExistence type="predicted"/>
<evidence type="ECO:0000313" key="2">
    <source>
        <dbReference type="Proteomes" id="UP000729701"/>
    </source>
</evidence>
<evidence type="ECO:0000313" key="1">
    <source>
        <dbReference type="EMBL" id="MBW4669202.1"/>
    </source>
</evidence>
<dbReference type="EMBL" id="JAHHGZ010000019">
    <property type="protein sequence ID" value="MBW4669202.1"/>
    <property type="molecule type" value="Genomic_DNA"/>
</dbReference>
<dbReference type="AlphaFoldDB" id="A0A951QQB5"/>
<organism evidence="1 2">
    <name type="scientific">Cyanomargarita calcarea GSE-NOS-MK-12-04C</name>
    <dbReference type="NCBI Taxonomy" id="2839659"/>
    <lineage>
        <taxon>Bacteria</taxon>
        <taxon>Bacillati</taxon>
        <taxon>Cyanobacteriota</taxon>
        <taxon>Cyanophyceae</taxon>
        <taxon>Nostocales</taxon>
        <taxon>Cyanomargaritaceae</taxon>
        <taxon>Cyanomargarita</taxon>
    </lineage>
</organism>
<dbReference type="Proteomes" id="UP000729701">
    <property type="component" value="Unassembled WGS sequence"/>
</dbReference>
<reference evidence="1" key="1">
    <citation type="submission" date="2021-05" db="EMBL/GenBank/DDBJ databases">
        <authorList>
            <person name="Pietrasiak N."/>
            <person name="Ward R."/>
            <person name="Stajich J.E."/>
            <person name="Kurbessoian T."/>
        </authorList>
    </citation>
    <scope>NUCLEOTIDE SEQUENCE</scope>
    <source>
        <strain evidence="1">GSE-NOS-MK-12-04C</strain>
    </source>
</reference>